<evidence type="ECO:0000256" key="1">
    <source>
        <dbReference type="SAM" id="MobiDB-lite"/>
    </source>
</evidence>
<feature type="region of interest" description="Disordered" evidence="1">
    <location>
        <begin position="235"/>
        <end position="254"/>
    </location>
</feature>
<dbReference type="Proteomes" id="UP001278500">
    <property type="component" value="Unassembled WGS sequence"/>
</dbReference>
<accession>A0AAE0JHV7</accession>
<gene>
    <name evidence="2" type="ORF">B0H65DRAFT_570378</name>
</gene>
<keyword evidence="3" id="KW-1185">Reference proteome</keyword>
<evidence type="ECO:0000313" key="2">
    <source>
        <dbReference type="EMBL" id="KAK3347515.1"/>
    </source>
</evidence>
<name>A0AAE0JHV7_9PEZI</name>
<feature type="compositionally biased region" description="Polar residues" evidence="1">
    <location>
        <begin position="51"/>
        <end position="77"/>
    </location>
</feature>
<proteinExistence type="predicted"/>
<dbReference type="EMBL" id="JAUEPP010000003">
    <property type="protein sequence ID" value="KAK3347515.1"/>
    <property type="molecule type" value="Genomic_DNA"/>
</dbReference>
<comment type="caution">
    <text evidence="2">The sequence shown here is derived from an EMBL/GenBank/DDBJ whole genome shotgun (WGS) entry which is preliminary data.</text>
</comment>
<feature type="region of interest" description="Disordered" evidence="1">
    <location>
        <begin position="1"/>
        <end position="83"/>
    </location>
</feature>
<organism evidence="2 3">
    <name type="scientific">Neurospora tetraspora</name>
    <dbReference type="NCBI Taxonomy" id="94610"/>
    <lineage>
        <taxon>Eukaryota</taxon>
        <taxon>Fungi</taxon>
        <taxon>Dikarya</taxon>
        <taxon>Ascomycota</taxon>
        <taxon>Pezizomycotina</taxon>
        <taxon>Sordariomycetes</taxon>
        <taxon>Sordariomycetidae</taxon>
        <taxon>Sordariales</taxon>
        <taxon>Sordariaceae</taxon>
        <taxon>Neurospora</taxon>
    </lineage>
</organism>
<feature type="compositionally biased region" description="Polar residues" evidence="1">
    <location>
        <begin position="20"/>
        <end position="29"/>
    </location>
</feature>
<dbReference type="AlphaFoldDB" id="A0AAE0JHV7"/>
<dbReference type="RefSeq" id="XP_062682597.1">
    <property type="nucleotide sequence ID" value="XM_062830449.1"/>
</dbReference>
<sequence length="254" mass="28208">MEPTSTSKFATEMAHGMQALSITPNQSAIKSPKSGHNVAVRSALSDPGPSTMHSQSSPLRPSTQTTEPTMPGPSSSPAGPKVNITFIHPSRAQEAEHFPHICQHPHPFPGHYKTHRHRPISQSARDRPCEKHTAAQHHMRNRHSTLMAMGGNMDHPLPKHCIRNRMKLEHMREQRRDLIAKLRAHINVRVDTLNQELTLCSLSSLSLTEEPKKTLSAPEDDLEHLLAGIRERTGLMREDASVGGSGEDEDVMEE</sequence>
<dbReference type="GeneID" id="87867603"/>
<protein>
    <submittedName>
        <fullName evidence="2">Uncharacterized protein</fullName>
    </submittedName>
</protein>
<reference evidence="2" key="1">
    <citation type="journal article" date="2023" name="Mol. Phylogenet. Evol.">
        <title>Genome-scale phylogeny and comparative genomics of the fungal order Sordariales.</title>
        <authorList>
            <person name="Hensen N."/>
            <person name="Bonometti L."/>
            <person name="Westerberg I."/>
            <person name="Brannstrom I.O."/>
            <person name="Guillou S."/>
            <person name="Cros-Aarteil S."/>
            <person name="Calhoun S."/>
            <person name="Haridas S."/>
            <person name="Kuo A."/>
            <person name="Mondo S."/>
            <person name="Pangilinan J."/>
            <person name="Riley R."/>
            <person name="LaButti K."/>
            <person name="Andreopoulos B."/>
            <person name="Lipzen A."/>
            <person name="Chen C."/>
            <person name="Yan M."/>
            <person name="Daum C."/>
            <person name="Ng V."/>
            <person name="Clum A."/>
            <person name="Steindorff A."/>
            <person name="Ohm R.A."/>
            <person name="Martin F."/>
            <person name="Silar P."/>
            <person name="Natvig D.O."/>
            <person name="Lalanne C."/>
            <person name="Gautier V."/>
            <person name="Ament-Velasquez S.L."/>
            <person name="Kruys A."/>
            <person name="Hutchinson M.I."/>
            <person name="Powell A.J."/>
            <person name="Barry K."/>
            <person name="Miller A.N."/>
            <person name="Grigoriev I.V."/>
            <person name="Debuchy R."/>
            <person name="Gladieux P."/>
            <person name="Hiltunen Thoren M."/>
            <person name="Johannesson H."/>
        </authorList>
    </citation>
    <scope>NUCLEOTIDE SEQUENCE</scope>
    <source>
        <strain evidence="2">CBS 560.94</strain>
    </source>
</reference>
<evidence type="ECO:0000313" key="3">
    <source>
        <dbReference type="Proteomes" id="UP001278500"/>
    </source>
</evidence>
<reference evidence="2" key="2">
    <citation type="submission" date="2023-06" db="EMBL/GenBank/DDBJ databases">
        <authorList>
            <consortium name="Lawrence Berkeley National Laboratory"/>
            <person name="Haridas S."/>
            <person name="Hensen N."/>
            <person name="Bonometti L."/>
            <person name="Westerberg I."/>
            <person name="Brannstrom I.O."/>
            <person name="Guillou S."/>
            <person name="Cros-Aarteil S."/>
            <person name="Calhoun S."/>
            <person name="Kuo A."/>
            <person name="Mondo S."/>
            <person name="Pangilinan J."/>
            <person name="Riley R."/>
            <person name="Labutti K."/>
            <person name="Andreopoulos B."/>
            <person name="Lipzen A."/>
            <person name="Chen C."/>
            <person name="Yanf M."/>
            <person name="Daum C."/>
            <person name="Ng V."/>
            <person name="Clum A."/>
            <person name="Steindorff A."/>
            <person name="Ohm R."/>
            <person name="Martin F."/>
            <person name="Silar P."/>
            <person name="Natvig D."/>
            <person name="Lalanne C."/>
            <person name="Gautier V."/>
            <person name="Ament-Velasquez S.L."/>
            <person name="Kruys A."/>
            <person name="Hutchinson M.I."/>
            <person name="Powell A.J."/>
            <person name="Barry K."/>
            <person name="Miller A.N."/>
            <person name="Grigoriev I.V."/>
            <person name="Debuchy R."/>
            <person name="Gladieux P."/>
            <person name="Thoren M.H."/>
            <person name="Johannesson H."/>
        </authorList>
    </citation>
    <scope>NUCLEOTIDE SEQUENCE</scope>
    <source>
        <strain evidence="2">CBS 560.94</strain>
    </source>
</reference>